<evidence type="ECO:0000256" key="3">
    <source>
        <dbReference type="ARBA" id="ARBA00012944"/>
    </source>
</evidence>
<dbReference type="EC" id="7.1.1.2" evidence="3"/>
<keyword evidence="11" id="KW-0520">NAD</keyword>
<keyword evidence="7 16" id="KW-0812">Transmembrane</keyword>
<sequence>MFLMLYISTIMIFFNHPLSLGFSILIQTILSGLVIGMFSYNFWFSYILLLIMIGGLLILFIYMTSIASNEKFKFSLMMTILLPIFFIMSFFINTNLNYYLLNSFNLKMSTIFTYNLSMSKYYNFPSLMIMMFTIIYLLITLIAVVKICKINSGPLRQMFYENTYTKIFPRFKNCK</sequence>
<evidence type="ECO:0000256" key="11">
    <source>
        <dbReference type="ARBA" id="ARBA00023027"/>
    </source>
</evidence>
<accession>A0A0S2M6Z2</accession>
<evidence type="ECO:0000313" key="17">
    <source>
        <dbReference type="EMBL" id="ALO70452.1"/>
    </source>
</evidence>
<dbReference type="InterPro" id="IPR050269">
    <property type="entry name" value="ComplexI_Subunit6"/>
</dbReference>
<dbReference type="EMBL" id="KT780638">
    <property type="protein sequence ID" value="ALO70452.1"/>
    <property type="molecule type" value="Genomic_DNA"/>
</dbReference>
<feature type="transmembrane region" description="Helical" evidence="16">
    <location>
        <begin position="74"/>
        <end position="101"/>
    </location>
</feature>
<evidence type="ECO:0000256" key="1">
    <source>
        <dbReference type="ARBA" id="ARBA00004225"/>
    </source>
</evidence>
<evidence type="ECO:0000256" key="13">
    <source>
        <dbReference type="ARBA" id="ARBA00023136"/>
    </source>
</evidence>
<keyword evidence="5" id="KW-0813">Transport</keyword>
<comment type="catalytic activity">
    <reaction evidence="15">
        <text>a ubiquinone + NADH + 5 H(+)(in) = a ubiquinol + NAD(+) + 4 H(+)(out)</text>
        <dbReference type="Rhea" id="RHEA:29091"/>
        <dbReference type="Rhea" id="RHEA-COMP:9565"/>
        <dbReference type="Rhea" id="RHEA-COMP:9566"/>
        <dbReference type="ChEBI" id="CHEBI:15378"/>
        <dbReference type="ChEBI" id="CHEBI:16389"/>
        <dbReference type="ChEBI" id="CHEBI:17976"/>
        <dbReference type="ChEBI" id="CHEBI:57540"/>
        <dbReference type="ChEBI" id="CHEBI:57945"/>
        <dbReference type="EC" id="7.1.1.2"/>
    </reaction>
</comment>
<proteinExistence type="inferred from homology"/>
<keyword evidence="13 16" id="KW-0472">Membrane</keyword>
<protein>
    <recommendedName>
        <fullName evidence="4">NADH-ubiquinone oxidoreductase chain 6</fullName>
        <ecNumber evidence="3">7.1.1.2</ecNumber>
    </recommendedName>
    <alternativeName>
        <fullName evidence="14">NADH dehydrogenase subunit 6</fullName>
    </alternativeName>
</protein>
<evidence type="ECO:0000256" key="4">
    <source>
        <dbReference type="ARBA" id="ARBA00021095"/>
    </source>
</evidence>
<keyword evidence="10 16" id="KW-1133">Transmembrane helix</keyword>
<evidence type="ECO:0000256" key="7">
    <source>
        <dbReference type="ARBA" id="ARBA00022692"/>
    </source>
</evidence>
<geneLocation type="mitochondrion" evidence="17"/>
<dbReference type="GO" id="GO:0008137">
    <property type="term" value="F:NADH dehydrogenase (ubiquinone) activity"/>
    <property type="evidence" value="ECO:0007669"/>
    <property type="project" value="UniProtKB-EC"/>
</dbReference>
<evidence type="ECO:0000256" key="9">
    <source>
        <dbReference type="ARBA" id="ARBA00022982"/>
    </source>
</evidence>
<feature type="transmembrane region" description="Helical" evidence="16">
    <location>
        <begin position="121"/>
        <end position="148"/>
    </location>
</feature>
<evidence type="ECO:0000256" key="12">
    <source>
        <dbReference type="ARBA" id="ARBA00023128"/>
    </source>
</evidence>
<dbReference type="PANTHER" id="PTHR11435:SF1">
    <property type="entry name" value="NADH-UBIQUINONE OXIDOREDUCTASE CHAIN 6"/>
    <property type="match status" value="1"/>
</dbReference>
<evidence type="ECO:0000256" key="10">
    <source>
        <dbReference type="ARBA" id="ARBA00022989"/>
    </source>
</evidence>
<evidence type="ECO:0000256" key="14">
    <source>
        <dbReference type="ARBA" id="ARBA00031019"/>
    </source>
</evidence>
<keyword evidence="9" id="KW-0249">Electron transport</keyword>
<feature type="transmembrane region" description="Helical" evidence="16">
    <location>
        <begin position="43"/>
        <end position="62"/>
    </location>
</feature>
<evidence type="ECO:0000256" key="2">
    <source>
        <dbReference type="ARBA" id="ARBA00005698"/>
    </source>
</evidence>
<name>A0A0S2M6Z2_9CUCU</name>
<comment type="subcellular location">
    <subcellularLocation>
        <location evidence="1">Mitochondrion membrane</location>
        <topology evidence="1">Multi-pass membrane protein</topology>
    </subcellularLocation>
</comment>
<evidence type="ECO:0000256" key="15">
    <source>
        <dbReference type="ARBA" id="ARBA00049551"/>
    </source>
</evidence>
<evidence type="ECO:0000256" key="5">
    <source>
        <dbReference type="ARBA" id="ARBA00022448"/>
    </source>
</evidence>
<keyword evidence="12 17" id="KW-0496">Mitochondrion</keyword>
<comment type="similarity">
    <text evidence="2">Belongs to the complex I subunit 6 family.</text>
</comment>
<organism evidence="17">
    <name type="scientific">Coccinellidae sp. 1 EF-2015</name>
    <dbReference type="NCBI Taxonomy" id="1756852"/>
    <lineage>
        <taxon>Eukaryota</taxon>
        <taxon>Metazoa</taxon>
        <taxon>Ecdysozoa</taxon>
        <taxon>Arthropoda</taxon>
        <taxon>Hexapoda</taxon>
        <taxon>Insecta</taxon>
        <taxon>Pterygota</taxon>
        <taxon>Neoptera</taxon>
        <taxon>Endopterygota</taxon>
        <taxon>Coleoptera</taxon>
        <taxon>Polyphaga</taxon>
        <taxon>Cucujiformia</taxon>
        <taxon>Coccinelloidea</taxon>
        <taxon>Coccinellidae</taxon>
    </lineage>
</organism>
<keyword evidence="6" id="KW-0679">Respiratory chain</keyword>
<keyword evidence="8" id="KW-1278">Translocase</keyword>
<dbReference type="AlphaFoldDB" id="A0A0S2M6Z2"/>
<evidence type="ECO:0000256" key="8">
    <source>
        <dbReference type="ARBA" id="ARBA00022967"/>
    </source>
</evidence>
<dbReference type="PANTHER" id="PTHR11435">
    <property type="entry name" value="NADH UBIQUINONE OXIDOREDUCTASE SUBUNIT ND6"/>
    <property type="match status" value="1"/>
</dbReference>
<evidence type="ECO:0000256" key="6">
    <source>
        <dbReference type="ARBA" id="ARBA00022660"/>
    </source>
</evidence>
<gene>
    <name evidence="17" type="primary">nad6</name>
</gene>
<feature type="transmembrane region" description="Helical" evidence="16">
    <location>
        <begin position="12"/>
        <end position="37"/>
    </location>
</feature>
<reference evidence="17" key="1">
    <citation type="submission" date="2015-09" db="EMBL/GenBank/DDBJ databases">
        <title>Staphyliniformia phylogenetics from de novo mitogenomic assemblies.</title>
        <authorList>
            <person name="Favreau E.A."/>
            <person name="Linard B."/>
            <person name="Vogler A.P."/>
        </authorList>
    </citation>
    <scope>NUCLEOTIDE SEQUENCE</scope>
</reference>
<dbReference type="GO" id="GO:0031966">
    <property type="term" value="C:mitochondrial membrane"/>
    <property type="evidence" value="ECO:0007669"/>
    <property type="project" value="UniProtKB-SubCell"/>
</dbReference>
<evidence type="ECO:0000256" key="16">
    <source>
        <dbReference type="SAM" id="Phobius"/>
    </source>
</evidence>